<accession>A0ABV0KKY3</accession>
<sequence length="73" mass="8281">MRNKKTNGAIAVRTIAPFVVLLGFDLAESSCAGVLGFAIERIDRTEDERYWLKGFRTFEETDPSLPPVAWFRC</sequence>
<proteinExistence type="predicted"/>
<comment type="caution">
    <text evidence="1">The sequence shown here is derived from an EMBL/GenBank/DDBJ whole genome shotgun (WGS) entry which is preliminary data.</text>
</comment>
<dbReference type="Proteomes" id="UP001476950">
    <property type="component" value="Unassembled WGS sequence"/>
</dbReference>
<protein>
    <submittedName>
        <fullName evidence="1">Uncharacterized protein</fullName>
    </submittedName>
</protein>
<evidence type="ECO:0000313" key="1">
    <source>
        <dbReference type="EMBL" id="MEP1059671.1"/>
    </source>
</evidence>
<organism evidence="1 2">
    <name type="scientific">Stenomitos frigidus AS-A4</name>
    <dbReference type="NCBI Taxonomy" id="2933935"/>
    <lineage>
        <taxon>Bacteria</taxon>
        <taxon>Bacillati</taxon>
        <taxon>Cyanobacteriota</taxon>
        <taxon>Cyanophyceae</taxon>
        <taxon>Leptolyngbyales</taxon>
        <taxon>Leptolyngbyaceae</taxon>
        <taxon>Stenomitos</taxon>
    </lineage>
</organism>
<dbReference type="EMBL" id="JAMPLM010000012">
    <property type="protein sequence ID" value="MEP1059671.1"/>
    <property type="molecule type" value="Genomic_DNA"/>
</dbReference>
<name>A0ABV0KKY3_9CYAN</name>
<dbReference type="RefSeq" id="WP_190452112.1">
    <property type="nucleotide sequence ID" value="NZ_JAMPLM010000012.1"/>
</dbReference>
<evidence type="ECO:0000313" key="2">
    <source>
        <dbReference type="Proteomes" id="UP001476950"/>
    </source>
</evidence>
<gene>
    <name evidence="1" type="ORF">NDI38_14600</name>
</gene>
<reference evidence="1 2" key="1">
    <citation type="submission" date="2022-04" db="EMBL/GenBank/DDBJ databases">
        <title>Positive selection, recombination, and allopatry shape intraspecific diversity of widespread and dominant cyanobacteria.</title>
        <authorList>
            <person name="Wei J."/>
            <person name="Shu W."/>
            <person name="Hu C."/>
        </authorList>
    </citation>
    <scope>NUCLEOTIDE SEQUENCE [LARGE SCALE GENOMIC DNA]</scope>
    <source>
        <strain evidence="1 2">AS-A4</strain>
    </source>
</reference>
<keyword evidence="2" id="KW-1185">Reference proteome</keyword>